<proteinExistence type="predicted"/>
<dbReference type="RefSeq" id="WP_212773326.1">
    <property type="nucleotide sequence ID" value="NZ_AP024601.1"/>
</dbReference>
<dbReference type="AlphaFoldDB" id="A0A8D5UHZ2"/>
<dbReference type="KEGG" id="pabs:JIR001_28360"/>
<protein>
    <submittedName>
        <fullName evidence="2">Uncharacterized protein</fullName>
    </submittedName>
</protein>
<evidence type="ECO:0000313" key="3">
    <source>
        <dbReference type="Proteomes" id="UP000677436"/>
    </source>
</evidence>
<keyword evidence="1" id="KW-0472">Membrane</keyword>
<reference evidence="2" key="2">
    <citation type="journal article" date="2021" name="Microbiol. Resour. Announc.">
        <title>Complete Genome Sequence of Polycladomyces abyssicola JIR-001T, Isolated from Hemipelagic Sediment in Deep Seawater.</title>
        <authorList>
            <person name="Tsubouchi T."/>
            <person name="Kaneko Y."/>
        </authorList>
    </citation>
    <scope>NUCLEOTIDE SEQUENCE</scope>
    <source>
        <strain evidence="2">JIR-001</strain>
    </source>
</reference>
<keyword evidence="1" id="KW-0812">Transmembrane</keyword>
<dbReference type="EMBL" id="AP024601">
    <property type="protein sequence ID" value="BCU83053.1"/>
    <property type="molecule type" value="Genomic_DNA"/>
</dbReference>
<evidence type="ECO:0000256" key="1">
    <source>
        <dbReference type="SAM" id="Phobius"/>
    </source>
</evidence>
<name>A0A8D5UHZ2_9BACL</name>
<dbReference type="Proteomes" id="UP000677436">
    <property type="component" value="Chromosome"/>
</dbReference>
<gene>
    <name evidence="2" type="ORF">JIR001_28360</name>
</gene>
<feature type="transmembrane region" description="Helical" evidence="1">
    <location>
        <begin position="42"/>
        <end position="60"/>
    </location>
</feature>
<evidence type="ECO:0000313" key="2">
    <source>
        <dbReference type="EMBL" id="BCU83053.1"/>
    </source>
</evidence>
<feature type="transmembrane region" description="Helical" evidence="1">
    <location>
        <begin position="16"/>
        <end position="36"/>
    </location>
</feature>
<sequence length="76" mass="7954">MRCSSCEHTVAMSGKVLVWVIGLEAGGLLEIGLLNLPLLPTGLREGVSVGIGLFVGGILFRKLMTQPCASCPVKSK</sequence>
<keyword evidence="1" id="KW-1133">Transmembrane helix</keyword>
<organism evidence="2 3">
    <name type="scientific">Polycladomyces abyssicola</name>
    <dbReference type="NCBI Taxonomy" id="1125966"/>
    <lineage>
        <taxon>Bacteria</taxon>
        <taxon>Bacillati</taxon>
        <taxon>Bacillota</taxon>
        <taxon>Bacilli</taxon>
        <taxon>Bacillales</taxon>
        <taxon>Thermoactinomycetaceae</taxon>
        <taxon>Polycladomyces</taxon>
    </lineage>
</organism>
<reference evidence="2" key="1">
    <citation type="journal article" date="2013" name="Int. J. Syst. Evol. Microbiol.">
        <title>Polycladomyces abyssicola gen. nov., sp. nov., a thermophilic filamentous bacterium isolated from hemipelagic sediment.</title>
        <authorList>
            <person name="Tsubouchi T."/>
            <person name="Shimane Y."/>
            <person name="Mori K."/>
            <person name="Usui K."/>
            <person name="Hiraki T."/>
            <person name="Tame A."/>
            <person name="Uematsu K."/>
            <person name="Maruyama T."/>
            <person name="Hatada Y."/>
        </authorList>
    </citation>
    <scope>NUCLEOTIDE SEQUENCE</scope>
    <source>
        <strain evidence="2">JIR-001</strain>
    </source>
</reference>
<accession>A0A8D5UHZ2</accession>
<keyword evidence="3" id="KW-1185">Reference proteome</keyword>